<reference evidence="4" key="3">
    <citation type="submission" date="2010-09" db="EMBL/GenBank/DDBJ databases">
        <title>Annotation of Gaeumannomyces graminis var. tritici R3-111a-1.</title>
        <authorList>
            <consortium name="The Broad Institute Genome Sequencing Platform"/>
            <person name="Ma L.-J."/>
            <person name="Dead R."/>
            <person name="Young S.K."/>
            <person name="Zeng Q."/>
            <person name="Gargeya S."/>
            <person name="Fitzgerald M."/>
            <person name="Haas B."/>
            <person name="Abouelleil A."/>
            <person name="Alvarado L."/>
            <person name="Arachchi H.M."/>
            <person name="Berlin A."/>
            <person name="Brown A."/>
            <person name="Chapman S.B."/>
            <person name="Chen Z."/>
            <person name="Dunbar C."/>
            <person name="Freedman E."/>
            <person name="Gearin G."/>
            <person name="Gellesch M."/>
            <person name="Goldberg J."/>
            <person name="Griggs A."/>
            <person name="Gujja S."/>
            <person name="Heiman D."/>
            <person name="Howarth C."/>
            <person name="Larson L."/>
            <person name="Lui A."/>
            <person name="MacDonald P.J.P."/>
            <person name="Mehta T."/>
            <person name="Montmayeur A."/>
            <person name="Murphy C."/>
            <person name="Neiman D."/>
            <person name="Pearson M."/>
            <person name="Priest M."/>
            <person name="Roberts A."/>
            <person name="Saif S."/>
            <person name="Shea T."/>
            <person name="Shenoy N."/>
            <person name="Sisk P."/>
            <person name="Stolte C."/>
            <person name="Sykes S."/>
            <person name="Yandava C."/>
            <person name="Wortman J."/>
            <person name="Nusbaum C."/>
            <person name="Birren B."/>
        </authorList>
    </citation>
    <scope>NUCLEOTIDE SEQUENCE</scope>
    <source>
        <strain evidence="4">R3-111a-1</strain>
    </source>
</reference>
<dbReference type="GeneID" id="20345294"/>
<dbReference type="EnsemblFungi" id="EJT79752">
    <property type="protein sequence ID" value="EJT79752"/>
    <property type="gene ID" value="GGTG_04836"/>
</dbReference>
<evidence type="ECO:0000313" key="5">
    <source>
        <dbReference type="EnsemblFungi" id="EJT79752"/>
    </source>
</evidence>
<dbReference type="EMBL" id="GL385396">
    <property type="protein sequence ID" value="EJT79752.1"/>
    <property type="molecule type" value="Genomic_DNA"/>
</dbReference>
<organism evidence="4">
    <name type="scientific">Gaeumannomyces tritici (strain R3-111a-1)</name>
    <name type="common">Wheat and barley take-all root rot fungus</name>
    <name type="synonym">Gaeumannomyces graminis var. tritici</name>
    <dbReference type="NCBI Taxonomy" id="644352"/>
    <lineage>
        <taxon>Eukaryota</taxon>
        <taxon>Fungi</taxon>
        <taxon>Dikarya</taxon>
        <taxon>Ascomycota</taxon>
        <taxon>Pezizomycotina</taxon>
        <taxon>Sordariomycetes</taxon>
        <taxon>Sordariomycetidae</taxon>
        <taxon>Magnaporthales</taxon>
        <taxon>Magnaporthaceae</taxon>
        <taxon>Gaeumannomyces</taxon>
    </lineage>
</organism>
<feature type="compositionally biased region" description="Low complexity" evidence="1">
    <location>
        <begin position="43"/>
        <end position="64"/>
    </location>
</feature>
<gene>
    <name evidence="5" type="primary">20345294</name>
    <name evidence="4" type="ORF">GGTG_04836</name>
</gene>
<dbReference type="VEuPathDB" id="FungiDB:GGTG_04836"/>
<feature type="domain" description="Mitochondrial adapter protein MCP1 transmembrane" evidence="3">
    <location>
        <begin position="206"/>
        <end position="323"/>
    </location>
</feature>
<evidence type="ECO:0000256" key="1">
    <source>
        <dbReference type="SAM" id="MobiDB-lite"/>
    </source>
</evidence>
<sequence>MDRYSRSLRRRASQDTIFSMLELEPSPMDVETDLPDLPEKDSASAASTRSRGASSGSTTASLGLSGTGQGPVWYLTRVQRWSSYTFTIFASVHFATTSLVPLLTRSVAASESYLLLSREIYQTRLSEPLLVAVPLAAHVAAGIALRLVRRSQNLQRYGGATPAMLPQHHASAAGKQTHPHHNHHRYSPWPAVSTTALAGYGACGAVLAHAGVNRVLPLLAEGDSADVGLAFVAHGFARHPAPSWAAYAALVGLGVGHAVWGWARWLGVGQAASWSGTVVSRSEMVDGRVRKRRRRSWLLVNALAASAALLWAAGGLGVVAKGGLTPGWVGDLYDGLYQRVYL</sequence>
<feature type="transmembrane region" description="Helical" evidence="2">
    <location>
        <begin position="128"/>
        <end position="148"/>
    </location>
</feature>
<dbReference type="GO" id="GO:0055088">
    <property type="term" value="P:lipid homeostasis"/>
    <property type="evidence" value="ECO:0007669"/>
    <property type="project" value="InterPro"/>
</dbReference>
<dbReference type="AlphaFoldDB" id="J3NU81"/>
<dbReference type="InterPro" id="IPR012472">
    <property type="entry name" value="MCP1_TM"/>
</dbReference>
<keyword evidence="2" id="KW-1133">Transmembrane helix</keyword>
<dbReference type="GO" id="GO:0005741">
    <property type="term" value="C:mitochondrial outer membrane"/>
    <property type="evidence" value="ECO:0007669"/>
    <property type="project" value="TreeGrafter"/>
</dbReference>
<dbReference type="RefSeq" id="XP_009220897.1">
    <property type="nucleotide sequence ID" value="XM_009222633.1"/>
</dbReference>
<dbReference type="PANTHER" id="PTHR38409">
    <property type="entry name" value="MDM10-COMPLEMENTING PROTEIN 1"/>
    <property type="match status" value="1"/>
</dbReference>
<dbReference type="Proteomes" id="UP000006039">
    <property type="component" value="Unassembled WGS sequence"/>
</dbReference>
<accession>J3NU81</accession>
<protein>
    <recommendedName>
        <fullName evidence="3">Mitochondrial adapter protein MCP1 transmembrane domain-containing protein</fullName>
    </recommendedName>
</protein>
<evidence type="ECO:0000256" key="2">
    <source>
        <dbReference type="SAM" id="Phobius"/>
    </source>
</evidence>
<reference evidence="5" key="4">
    <citation type="journal article" date="2015" name="G3 (Bethesda)">
        <title>Genome sequences of three phytopathogenic species of the Magnaporthaceae family of fungi.</title>
        <authorList>
            <person name="Okagaki L.H."/>
            <person name="Nunes C.C."/>
            <person name="Sailsbery J."/>
            <person name="Clay B."/>
            <person name="Brown D."/>
            <person name="John T."/>
            <person name="Oh Y."/>
            <person name="Young N."/>
            <person name="Fitzgerald M."/>
            <person name="Haas B.J."/>
            <person name="Zeng Q."/>
            <person name="Young S."/>
            <person name="Adiconis X."/>
            <person name="Fan L."/>
            <person name="Levin J.Z."/>
            <person name="Mitchell T.K."/>
            <person name="Okubara P.A."/>
            <person name="Farman M.L."/>
            <person name="Kohn L.M."/>
            <person name="Birren B."/>
            <person name="Ma L.-J."/>
            <person name="Dean R.A."/>
        </authorList>
    </citation>
    <scope>NUCLEOTIDE SEQUENCE</scope>
    <source>
        <strain evidence="5">R3-111a-1</strain>
    </source>
</reference>
<evidence type="ECO:0000313" key="6">
    <source>
        <dbReference type="Proteomes" id="UP000006039"/>
    </source>
</evidence>
<proteinExistence type="predicted"/>
<dbReference type="Pfam" id="PF07950">
    <property type="entry name" value="MCP1_TM"/>
    <property type="match status" value="1"/>
</dbReference>
<feature type="transmembrane region" description="Helical" evidence="2">
    <location>
        <begin position="298"/>
        <end position="320"/>
    </location>
</feature>
<reference evidence="4" key="2">
    <citation type="submission" date="2010-07" db="EMBL/GenBank/DDBJ databases">
        <authorList>
            <consortium name="The Broad Institute Genome Sequencing Platform"/>
            <consortium name="Broad Institute Genome Sequencing Center for Infectious Disease"/>
            <person name="Ma L.-J."/>
            <person name="Dead R."/>
            <person name="Young S."/>
            <person name="Zeng Q."/>
            <person name="Koehrsen M."/>
            <person name="Alvarado L."/>
            <person name="Berlin A."/>
            <person name="Chapman S.B."/>
            <person name="Chen Z."/>
            <person name="Freedman E."/>
            <person name="Gellesch M."/>
            <person name="Goldberg J."/>
            <person name="Griggs A."/>
            <person name="Gujja S."/>
            <person name="Heilman E.R."/>
            <person name="Heiman D."/>
            <person name="Hepburn T."/>
            <person name="Howarth C."/>
            <person name="Jen D."/>
            <person name="Larson L."/>
            <person name="Mehta T."/>
            <person name="Neiman D."/>
            <person name="Pearson M."/>
            <person name="Roberts A."/>
            <person name="Saif S."/>
            <person name="Shea T."/>
            <person name="Shenoy N."/>
            <person name="Sisk P."/>
            <person name="Stolte C."/>
            <person name="Sykes S."/>
            <person name="Walk T."/>
            <person name="White J."/>
            <person name="Yandava C."/>
            <person name="Haas B."/>
            <person name="Nusbaum C."/>
            <person name="Birren B."/>
        </authorList>
    </citation>
    <scope>NUCLEOTIDE SEQUENCE</scope>
    <source>
        <strain evidence="4">R3-111a-1</strain>
    </source>
</reference>
<dbReference type="PANTHER" id="PTHR38409:SF1">
    <property type="entry name" value="MITOCHONDRIAL ADAPTER PROTEIN MCP1"/>
    <property type="match status" value="1"/>
</dbReference>
<keyword evidence="6" id="KW-1185">Reference proteome</keyword>
<dbReference type="InterPro" id="IPR039960">
    <property type="entry name" value="MCP1"/>
</dbReference>
<dbReference type="GO" id="GO:0007005">
    <property type="term" value="P:mitochondrion organization"/>
    <property type="evidence" value="ECO:0007669"/>
    <property type="project" value="TreeGrafter"/>
</dbReference>
<evidence type="ECO:0000259" key="3">
    <source>
        <dbReference type="Pfam" id="PF07950"/>
    </source>
</evidence>
<feature type="region of interest" description="Disordered" evidence="1">
    <location>
        <begin position="29"/>
        <end position="64"/>
    </location>
</feature>
<dbReference type="eggNOG" id="ENOG502RXPK">
    <property type="taxonomic scope" value="Eukaryota"/>
</dbReference>
<feature type="transmembrane region" description="Helical" evidence="2">
    <location>
        <begin position="84"/>
        <end position="108"/>
    </location>
</feature>
<keyword evidence="2" id="KW-0472">Membrane</keyword>
<reference evidence="6" key="1">
    <citation type="submission" date="2010-07" db="EMBL/GenBank/DDBJ databases">
        <title>The genome sequence of Gaeumannomyces graminis var. tritici strain R3-111a-1.</title>
        <authorList>
            <consortium name="The Broad Institute Genome Sequencing Platform"/>
            <person name="Ma L.-J."/>
            <person name="Dead R."/>
            <person name="Young S."/>
            <person name="Zeng Q."/>
            <person name="Koehrsen M."/>
            <person name="Alvarado L."/>
            <person name="Berlin A."/>
            <person name="Chapman S.B."/>
            <person name="Chen Z."/>
            <person name="Freedman E."/>
            <person name="Gellesch M."/>
            <person name="Goldberg J."/>
            <person name="Griggs A."/>
            <person name="Gujja S."/>
            <person name="Heilman E.R."/>
            <person name="Heiman D."/>
            <person name="Hepburn T."/>
            <person name="Howarth C."/>
            <person name="Jen D."/>
            <person name="Larson L."/>
            <person name="Mehta T."/>
            <person name="Neiman D."/>
            <person name="Pearson M."/>
            <person name="Roberts A."/>
            <person name="Saif S."/>
            <person name="Shea T."/>
            <person name="Shenoy N."/>
            <person name="Sisk P."/>
            <person name="Stolte C."/>
            <person name="Sykes S."/>
            <person name="Walk T."/>
            <person name="White J."/>
            <person name="Yandava C."/>
            <person name="Haas B."/>
            <person name="Nusbaum C."/>
            <person name="Birren B."/>
        </authorList>
    </citation>
    <scope>NUCLEOTIDE SEQUENCE [LARGE SCALE GENOMIC DNA]</scope>
    <source>
        <strain evidence="6">R3-111a-1</strain>
    </source>
</reference>
<reference evidence="5" key="5">
    <citation type="submission" date="2018-04" db="UniProtKB">
        <authorList>
            <consortium name="EnsemblFungi"/>
        </authorList>
    </citation>
    <scope>IDENTIFICATION</scope>
    <source>
        <strain evidence="5">R3-111a-1</strain>
    </source>
</reference>
<name>J3NU81_GAET3</name>
<keyword evidence="2" id="KW-0812">Transmembrane</keyword>
<evidence type="ECO:0000313" key="4">
    <source>
        <dbReference type="EMBL" id="EJT79752.1"/>
    </source>
</evidence>
<dbReference type="STRING" id="644352.J3NU81"/>
<dbReference type="OrthoDB" id="10259513at2759"/>
<dbReference type="HOGENOM" id="CLU_060790_0_0_1"/>